<dbReference type="NCBIfam" id="TIGR00728">
    <property type="entry name" value="OPT_sfam"/>
    <property type="match status" value="1"/>
</dbReference>
<evidence type="ECO:0000256" key="8">
    <source>
        <dbReference type="ARBA" id="ARBA00023136"/>
    </source>
</evidence>
<feature type="transmembrane region" description="Helical" evidence="10">
    <location>
        <begin position="339"/>
        <end position="360"/>
    </location>
</feature>
<evidence type="ECO:0000313" key="12">
    <source>
        <dbReference type="Proteomes" id="UP000238274"/>
    </source>
</evidence>
<feature type="non-terminal residue" evidence="11">
    <location>
        <position position="1"/>
    </location>
</feature>
<feature type="transmembrane region" description="Helical" evidence="10">
    <location>
        <begin position="794"/>
        <end position="817"/>
    </location>
</feature>
<keyword evidence="6" id="KW-0653">Protein transport</keyword>
<dbReference type="VEuPathDB" id="FungiDB:PSHT_05072"/>
<reference evidence="12" key="3">
    <citation type="journal article" date="2018" name="Mol. Plant Microbe Interact.">
        <title>Genome sequence resources for the wheat stripe rust pathogen (Puccinia striiformis f. sp. tritici) and the barley stripe rust pathogen (Puccinia striiformis f. sp. hordei).</title>
        <authorList>
            <person name="Xia C."/>
            <person name="Wang M."/>
            <person name="Yin C."/>
            <person name="Cornejo O.E."/>
            <person name="Hulbert S.H."/>
            <person name="Chen X."/>
        </authorList>
    </citation>
    <scope>NUCLEOTIDE SEQUENCE [LARGE SCALE GENOMIC DNA]</scope>
    <source>
        <strain evidence="12">93TX-2</strain>
    </source>
</reference>
<feature type="transmembrane region" description="Helical" evidence="10">
    <location>
        <begin position="538"/>
        <end position="557"/>
    </location>
</feature>
<feature type="transmembrane region" description="Helical" evidence="10">
    <location>
        <begin position="564"/>
        <end position="590"/>
    </location>
</feature>
<keyword evidence="4 10" id="KW-0812">Transmembrane</keyword>
<feature type="transmembrane region" description="Helical" evidence="10">
    <location>
        <begin position="244"/>
        <end position="264"/>
    </location>
</feature>
<evidence type="ECO:0000256" key="2">
    <source>
        <dbReference type="ARBA" id="ARBA00008807"/>
    </source>
</evidence>
<keyword evidence="7 10" id="KW-1133">Transmembrane helix</keyword>
<feature type="region of interest" description="Disordered" evidence="9">
    <location>
        <begin position="60"/>
        <end position="86"/>
    </location>
</feature>
<dbReference type="GO" id="GO:0016020">
    <property type="term" value="C:membrane"/>
    <property type="evidence" value="ECO:0007669"/>
    <property type="project" value="UniProtKB-SubCell"/>
</dbReference>
<reference evidence="11 12" key="1">
    <citation type="submission" date="2017-12" db="EMBL/GenBank/DDBJ databases">
        <title>Gene loss provides genomic basis for host adaptation in cereal stripe rust fungi.</title>
        <authorList>
            <person name="Xia C."/>
        </authorList>
    </citation>
    <scope>NUCLEOTIDE SEQUENCE [LARGE SCALE GENOMIC DNA]</scope>
    <source>
        <strain evidence="11 12">93TX-2</strain>
    </source>
</reference>
<protein>
    <recommendedName>
        <fullName evidence="13">OPT family small oligopeptide transporter</fullName>
    </recommendedName>
</protein>
<evidence type="ECO:0000256" key="5">
    <source>
        <dbReference type="ARBA" id="ARBA00022856"/>
    </source>
</evidence>
<comment type="similarity">
    <text evidence="2">Belongs to the oligopeptide OPT transporter family.</text>
</comment>
<feature type="transmembrane region" description="Helical" evidence="10">
    <location>
        <begin position="372"/>
        <end position="392"/>
    </location>
</feature>
<feature type="transmembrane region" description="Helical" evidence="10">
    <location>
        <begin position="760"/>
        <end position="782"/>
    </location>
</feature>
<evidence type="ECO:0000256" key="9">
    <source>
        <dbReference type="SAM" id="MobiDB-lite"/>
    </source>
</evidence>
<keyword evidence="3" id="KW-0813">Transport</keyword>
<feature type="transmembrane region" description="Helical" evidence="10">
    <location>
        <begin position="717"/>
        <end position="740"/>
    </location>
</feature>
<evidence type="ECO:0000256" key="3">
    <source>
        <dbReference type="ARBA" id="ARBA00022448"/>
    </source>
</evidence>
<sequence>HVGPSGFSKPQGKFSQNPPVSISARPWRTEGGKLLRKSSRDLGDIYFNRRPCLSAFEIRNSSHPKPIQSPRWQSTRRPNGAKEAHRTTIRPTHEDESLAHYPPEVNVLSKDPLNDLHFSSSNKTSPIIYLEKVSQKDQHACNEALGGKDPNTSDPFDETAVIPEIEEGDDDPDMPTVTVRAFLVGLLMAIFGAAVSQIFMYKPVHLHPHPLFVQLACLILGRGFASIPGPLWWNPGPLNVKETVFAAIMATAGAAGTPSVEMVATQELFFDRKMHPLVIILTLLSSQLIGYGWAGLLRRFLVYPARTIFPGVLPSVALFKSLGQYTPDVEVKVKFFKKVFLGTTLYQIIPTYVAPVLQAISPWCLTLPQVPAITNVFGGSMVAEGMGLFAFSADWTLVGSHGPLFVPLFAQITQWASVAFSIFLMGAAYRFNFFGGPALPFISYDILDSHGKRYNLTTTIHRDGTENVEGVAALGLPYHSPTFIVCQVGSSLAVTSAITTAIVCNWEDIKAAFRKGESGETEDPHRTITKNYTQFPEWAFAILAALFMGLAFLSSYLGESGLSVGALLTAFSISAVLSLAAGFFNATIGIGLHCHPVVQMLGGLMFPGNAIANMWFTLFGSTSVAQSVAMLRDLKLGQYMHLSPLSVVFSQLVGTVAGGFTHYFVMVAILSSQRDVLLLPNGNGVFTGMALSTFAAESTTFVGSLQQKALPRWTNICNRPVFFVIIGFFLPIPFLLIHWWKPRLGIDKINVSLFCSSLSGAIQGVTSARTVATFLGFYTQYYMRKYRFQWYQKYNFILSAAFDGATQFMMSILTLTLQGGAGFKVDMPTYFLNPQGARDYCYLPSAKH</sequence>
<organism evidence="11 12">
    <name type="scientific">Puccinia striiformis</name>
    <dbReference type="NCBI Taxonomy" id="27350"/>
    <lineage>
        <taxon>Eukaryota</taxon>
        <taxon>Fungi</taxon>
        <taxon>Dikarya</taxon>
        <taxon>Basidiomycota</taxon>
        <taxon>Pucciniomycotina</taxon>
        <taxon>Pucciniomycetes</taxon>
        <taxon>Pucciniales</taxon>
        <taxon>Pucciniaceae</taxon>
        <taxon>Puccinia</taxon>
    </lineage>
</organism>
<accession>A0A2S4WBC5</accession>
<dbReference type="InterPro" id="IPR004813">
    <property type="entry name" value="OPT"/>
</dbReference>
<keyword evidence="12" id="KW-1185">Reference proteome</keyword>
<feature type="transmembrane region" description="Helical" evidence="10">
    <location>
        <begin position="276"/>
        <end position="294"/>
    </location>
</feature>
<keyword evidence="5" id="KW-0571">Peptide transport</keyword>
<dbReference type="GO" id="GO:0015031">
    <property type="term" value="P:protein transport"/>
    <property type="evidence" value="ECO:0007669"/>
    <property type="project" value="UniProtKB-KW"/>
</dbReference>
<feature type="region of interest" description="Disordered" evidence="9">
    <location>
        <begin position="1"/>
        <end position="32"/>
    </location>
</feature>
<proteinExistence type="inferred from homology"/>
<comment type="caution">
    <text evidence="11">The sequence shown here is derived from an EMBL/GenBank/DDBJ whole genome shotgun (WGS) entry which is preliminary data.</text>
</comment>
<evidence type="ECO:0000256" key="10">
    <source>
        <dbReference type="SAM" id="Phobius"/>
    </source>
</evidence>
<evidence type="ECO:0008006" key="13">
    <source>
        <dbReference type="Google" id="ProtNLM"/>
    </source>
</evidence>
<evidence type="ECO:0000256" key="1">
    <source>
        <dbReference type="ARBA" id="ARBA00004141"/>
    </source>
</evidence>
<dbReference type="PANTHER" id="PTHR22601">
    <property type="entry name" value="ISP4 LIKE PROTEIN"/>
    <property type="match status" value="1"/>
</dbReference>
<evidence type="ECO:0000313" key="11">
    <source>
        <dbReference type="EMBL" id="POW19058.1"/>
    </source>
</evidence>
<feature type="transmembrane region" description="Helical" evidence="10">
    <location>
        <begin position="211"/>
        <end position="232"/>
    </location>
</feature>
<dbReference type="Proteomes" id="UP000238274">
    <property type="component" value="Unassembled WGS sequence"/>
</dbReference>
<dbReference type="GO" id="GO:0035673">
    <property type="term" value="F:oligopeptide transmembrane transporter activity"/>
    <property type="evidence" value="ECO:0007669"/>
    <property type="project" value="InterPro"/>
</dbReference>
<evidence type="ECO:0000256" key="6">
    <source>
        <dbReference type="ARBA" id="ARBA00022927"/>
    </source>
</evidence>
<feature type="transmembrane region" description="Helical" evidence="10">
    <location>
        <begin position="181"/>
        <end position="199"/>
    </location>
</feature>
<name>A0A2S4WBC5_9BASI</name>
<feature type="transmembrane region" description="Helical" evidence="10">
    <location>
        <begin position="404"/>
        <end position="429"/>
    </location>
</feature>
<dbReference type="OrthoDB" id="2501458at2759"/>
<evidence type="ECO:0000256" key="4">
    <source>
        <dbReference type="ARBA" id="ARBA00022692"/>
    </source>
</evidence>
<dbReference type="Pfam" id="PF03169">
    <property type="entry name" value="OPT"/>
    <property type="match status" value="1"/>
</dbReference>
<dbReference type="InterPro" id="IPR004648">
    <property type="entry name" value="Oligpept_transpt"/>
</dbReference>
<reference evidence="12" key="2">
    <citation type="journal article" date="2018" name="BMC Genomics">
        <title>Genomic insights into host adaptation between the wheat stripe rust pathogen (Puccinia striiformis f. sp. tritici) and the barley stripe rust pathogen (Puccinia striiformis f. sp. hordei).</title>
        <authorList>
            <person name="Xia C."/>
            <person name="Wang M."/>
            <person name="Yin C."/>
            <person name="Cornejo O.E."/>
            <person name="Hulbert S.H."/>
            <person name="Chen X."/>
        </authorList>
    </citation>
    <scope>NUCLEOTIDE SEQUENCE [LARGE SCALE GENOMIC DNA]</scope>
    <source>
        <strain evidence="12">93TX-2</strain>
    </source>
</reference>
<dbReference type="AlphaFoldDB" id="A0A2S4WBC5"/>
<feature type="transmembrane region" description="Helical" evidence="10">
    <location>
        <begin position="643"/>
        <end position="665"/>
    </location>
</feature>
<dbReference type="EMBL" id="PKSM01000055">
    <property type="protein sequence ID" value="POW19058.1"/>
    <property type="molecule type" value="Genomic_DNA"/>
</dbReference>
<dbReference type="VEuPathDB" id="FungiDB:PSTT_03218"/>
<comment type="subcellular location">
    <subcellularLocation>
        <location evidence="1">Membrane</location>
        <topology evidence="1">Multi-pass membrane protein</topology>
    </subcellularLocation>
</comment>
<gene>
    <name evidence="11" type="ORF">PSHT_05072</name>
</gene>
<keyword evidence="8 10" id="KW-0472">Membrane</keyword>
<evidence type="ECO:0000256" key="7">
    <source>
        <dbReference type="ARBA" id="ARBA00022989"/>
    </source>
</evidence>